<evidence type="ECO:0008006" key="7">
    <source>
        <dbReference type="Google" id="ProtNLM"/>
    </source>
</evidence>
<keyword evidence="6" id="KW-1185">Reference proteome</keyword>
<dbReference type="EMBL" id="MYFO01000007">
    <property type="protein sequence ID" value="TFE89345.1"/>
    <property type="molecule type" value="Genomic_DNA"/>
</dbReference>
<dbReference type="Proteomes" id="UP000298246">
    <property type="component" value="Unassembled WGS sequence"/>
</dbReference>
<dbReference type="Pfam" id="PF16990">
    <property type="entry name" value="CBM_35"/>
    <property type="match status" value="1"/>
</dbReference>
<dbReference type="RefSeq" id="WP_134751450.1">
    <property type="nucleotide sequence ID" value="NZ_MYFO02000005.1"/>
</dbReference>
<reference evidence="5 6" key="1">
    <citation type="submission" date="2017-03" db="EMBL/GenBank/DDBJ databases">
        <title>Isolation of Levoglucosan Utilizing Bacteria.</title>
        <authorList>
            <person name="Arya A.S."/>
        </authorList>
    </citation>
    <scope>NUCLEOTIDE SEQUENCE [LARGE SCALE GENOMIC DNA]</scope>
    <source>
        <strain evidence="5 6">MEC069</strain>
    </source>
</reference>
<dbReference type="InterPro" id="IPR033801">
    <property type="entry name" value="CBM6-CBM35-CBM36-like_1"/>
</dbReference>
<evidence type="ECO:0000256" key="2">
    <source>
        <dbReference type="SAM" id="SignalP"/>
    </source>
</evidence>
<dbReference type="InterPro" id="IPR005084">
    <property type="entry name" value="CBM6"/>
</dbReference>
<sequence>MKLFRKWVALCMTIMLLIPFQLIAYADGGGGVSVDENQPMRIQNKWKNNFLYEDSSGVVRYGFPSRDDQSAQWYIKNAPGGNGNKQIVNRATGHAISMANITKRKDMLTAVDISGGSTTAVQWMIQTATRAGYVTMKSATTPSLNNFIHQEDQLGFAEVSSDINPAFESPQWRFEPVTQDVLVLIENKFRTDQYLYEALPDKDDGDRIKVAFGKKAANDPTAQWYMEVVTDQGNGTQKVRLKNRASGRYISHDVDRAWAAIETQPMANTTANQWTIAPGTSDGWVTITSVLDSGNWLNTQFETDIFARSNNWPGTNTNANSQWKIELAADVPAVRIANYTTENVSDKYLYEDQGIVKYTSLNNTVSSAVYKWIVEDFDGKKRFRNLGTGNYMTSAGDHLSASAVAALAGNQSSGGNDRWAVKASNIYDDYVTVQSAVYSNEYLNVQDELQFAQSMVINPDSNPAQWVFEDPSFVAGVDQYVRIQSEWQSLFLYEDENGELKYGNVKANDQHGQWLVEKFNGRKRIKNRATGHYINMHDMSNGHLKVSDVDNSWTDAVWVIESLDGGSKLIHSVNDSNSDENHQKYINLQNLNKYAEYNEINRGWGSPRWRFQPVVDGAAFYLIQSKLNGKYFYEEDGKVKYGDIDSLDPIAHWAVEDQGGWAYLHNRSTGHYIAMEGIDPAANLPVALPSMEIYSTWASPKWTVEDGPDSGYKTIKSAWTGEHYINVKDSIDYAQSNKNIPVEDKDAMEFKFTTAPDLPVELPTGNVRIKNPANGQYLYEARNGVVMYGTPAQTDGYSQWVIQDSNGAKQIKNVASGHYVKLDVNYQYVESAPLSNDAAASEWTVDATPSGTTFFIRSNKEGYKDEYLNVQNSLGYAERGLYPDSQNTMQWVLEPVTGNYTTTLPAEPDRNLKTSTPAFDDTNYIRIKNKVSGEYLLADGTTVKSGSAAPSELASQWLLQDFNGRKLLKNRLNGQLLSTDGSADGLSTALEAKATSANNQWVVEDYLGYERIKNAANSQAYVYGAAKQGVITSQLEDSLWTFEAQPADAVYEAEQAFIGGGVQIAPAAIGATGSGYLNHFASTGARAVLAVTSQDAGTYAATVHYANPTGATKTISVFVNGLPVQQLSLAATSSGTWANADVSLPLRAGYNSVSLEMTGADTGGINFDNLTVHNIVNKSYRGATATYTTYELEQANTNGTLIGPNRVYHEVANEASGRQAVKLDQTGQYVQFTTAKDANSLVLRYSIPDAPEGNGINATLGLYVNDVKVKDLELTSHYAWEYGNYPWSKDPAQGSAHRFFDEIHTMIGNVPAGATIKLQKDGGNTADYYIVDLVDLESAPTAAYTMPAGYLSVTDYGAVADDNNDDTQAFKDAVTAAKAQNKGVWFPAGSFELDNGGDVLVLDDVMIRGAGMWYTTLNKAKFYGLGNNIRVYDLAIDGNLNIRDDEAHTNGFEGAFGPGSTVQSVWIEHTKTGMWIARPAADSGFDSSKYTNEFYVGGLRIRNTMADGMNFSSNTKNSMVEQTNVRYPGDDGLAMWSRLNEGFESDFTYNNTFRFNTVQLPWLANNMILFGGKDNKMQDNVLVDTIGLGSGITVSTRFSPLSAFDGTTLVERNTLIRTGSRDAGLNINFGAIEVYADTKAIDSPIIIRNNIALDSTYAGIAVQGTMGVNQVKLENIVSDGSGLSGLEVSSGVSGKVDVNNVIIRNAKMADIANNAGANLKLNEVGRGFASTNFPKDSFPGNGGAGGGGAVETPAPSGTPAPTTKPAPTVVKVDKNIITNAAANKEQKIVINTNTTNGPAKVQLNLADLSSAVSSIPNAQVVIQHQNASYTLPVDLSKIIGGDTKNGVLSVTIDKVDSTQADEINSKASDRSLKMLDTPVSFEVSLESGDKSIEIKRFGSNFVTRTITIDGNVDSNTATAVVYDPATGEFRYVPAVFSSENGQTTVTINSTTNSIYAVAQSSKSFSDVSAHWAKKDIELLASKLVVNGKTDDQFAPEDHVTRAEFAALLVRSLGLTKDADASQMFTDVKAGDWFYDSVQAAAQYKLIEGFDDQSFKPQQTITREQMAVMIARALQLRSQLVASADSSATASFKDASAISSWSSAAFDQVIANGIMQGVDNDRLAPQDLATRAQSVVILSRMLQAMQLIN</sequence>
<dbReference type="Pfam" id="PF00395">
    <property type="entry name" value="SLH"/>
    <property type="match status" value="3"/>
</dbReference>
<evidence type="ECO:0000313" key="6">
    <source>
        <dbReference type="Proteomes" id="UP000298246"/>
    </source>
</evidence>
<dbReference type="PROSITE" id="PS51175">
    <property type="entry name" value="CBM6"/>
    <property type="match status" value="1"/>
</dbReference>
<dbReference type="InterPro" id="IPR012334">
    <property type="entry name" value="Pectin_lyas_fold"/>
</dbReference>
<gene>
    <name evidence="5" type="ORF">B5M42_07825</name>
</gene>
<dbReference type="SMART" id="SM00710">
    <property type="entry name" value="PbH1"/>
    <property type="match status" value="5"/>
</dbReference>
<proteinExistence type="predicted"/>
<comment type="caution">
    <text evidence="5">The sequence shown here is derived from an EMBL/GenBank/DDBJ whole genome shotgun (WGS) entry which is preliminary data.</text>
</comment>
<dbReference type="SUPFAM" id="SSF50370">
    <property type="entry name" value="Ricin B-like lectins"/>
    <property type="match status" value="5"/>
</dbReference>
<feature type="domain" description="CBM6" evidence="3">
    <location>
        <begin position="1049"/>
        <end position="1173"/>
    </location>
</feature>
<feature type="chain" id="PRO_5021385059" description="S-layer homology domain-containing protein" evidence="2">
    <location>
        <begin position="27"/>
        <end position="2148"/>
    </location>
</feature>
<dbReference type="InterPro" id="IPR001119">
    <property type="entry name" value="SLH_dom"/>
</dbReference>
<dbReference type="Gene3D" id="2.80.10.50">
    <property type="match status" value="7"/>
</dbReference>
<dbReference type="OrthoDB" id="197688at2"/>
<feature type="domain" description="SLH" evidence="4">
    <location>
        <begin position="2020"/>
        <end position="2083"/>
    </location>
</feature>
<feature type="region of interest" description="Disordered" evidence="1">
    <location>
        <begin position="1735"/>
        <end position="1768"/>
    </location>
</feature>
<feature type="domain" description="SLH" evidence="4">
    <location>
        <begin position="2088"/>
        <end position="2148"/>
    </location>
</feature>
<accession>A0A4Y8Q6H7</accession>
<feature type="domain" description="SLH" evidence="4">
    <location>
        <begin position="1959"/>
        <end position="2019"/>
    </location>
</feature>
<dbReference type="PROSITE" id="PS51272">
    <property type="entry name" value="SLH"/>
    <property type="match status" value="3"/>
</dbReference>
<evidence type="ECO:0000259" key="3">
    <source>
        <dbReference type="PROSITE" id="PS51175"/>
    </source>
</evidence>
<dbReference type="SUPFAM" id="SSF49785">
    <property type="entry name" value="Galactose-binding domain-like"/>
    <property type="match status" value="1"/>
</dbReference>
<organism evidence="5 6">
    <name type="scientific">Paenibacillus athensensis</name>
    <dbReference type="NCBI Taxonomy" id="1967502"/>
    <lineage>
        <taxon>Bacteria</taxon>
        <taxon>Bacillati</taxon>
        <taxon>Bacillota</taxon>
        <taxon>Bacilli</taxon>
        <taxon>Bacillales</taxon>
        <taxon>Paenibacillaceae</taxon>
        <taxon>Paenibacillus</taxon>
    </lineage>
</organism>
<name>A0A4Y8Q6H7_9BACL</name>
<evidence type="ECO:0000313" key="5">
    <source>
        <dbReference type="EMBL" id="TFE89345.1"/>
    </source>
</evidence>
<dbReference type="Pfam" id="PF22816">
    <property type="entry name" value="CatAgl_D2"/>
    <property type="match status" value="1"/>
</dbReference>
<dbReference type="CDD" id="cd04083">
    <property type="entry name" value="CBM35_Lmo2446-like"/>
    <property type="match status" value="1"/>
</dbReference>
<feature type="compositionally biased region" description="Gly residues" evidence="1">
    <location>
        <begin position="1740"/>
        <end position="1749"/>
    </location>
</feature>
<dbReference type="InterPro" id="IPR051465">
    <property type="entry name" value="Cell_Envelope_Struct_Comp"/>
</dbReference>
<feature type="signal peptide" evidence="2">
    <location>
        <begin position="1"/>
        <end position="26"/>
    </location>
</feature>
<protein>
    <recommendedName>
        <fullName evidence="7">S-layer homology domain-containing protein</fullName>
    </recommendedName>
</protein>
<dbReference type="InterPro" id="IPR006626">
    <property type="entry name" value="PbH1"/>
</dbReference>
<dbReference type="GO" id="GO:0030246">
    <property type="term" value="F:carbohydrate binding"/>
    <property type="evidence" value="ECO:0007669"/>
    <property type="project" value="InterPro"/>
</dbReference>
<dbReference type="Pfam" id="PF22815">
    <property type="entry name" value="CatAgl_D1"/>
    <property type="match status" value="1"/>
</dbReference>
<dbReference type="PANTHER" id="PTHR43308">
    <property type="entry name" value="OUTER MEMBRANE PROTEIN ALPHA-RELATED"/>
    <property type="match status" value="1"/>
</dbReference>
<dbReference type="InterPro" id="IPR011050">
    <property type="entry name" value="Pectin_lyase_fold/virulence"/>
</dbReference>
<dbReference type="CDD" id="cd14490">
    <property type="entry name" value="CBM6-CBM35-CBM36_like_1"/>
    <property type="match status" value="1"/>
</dbReference>
<dbReference type="InterPro" id="IPR055149">
    <property type="entry name" value="Agl_cat_D2"/>
</dbReference>
<dbReference type="Gene3D" id="2.160.20.10">
    <property type="entry name" value="Single-stranded right-handed beta-helix, Pectin lyase-like"/>
    <property type="match status" value="1"/>
</dbReference>
<dbReference type="InterPro" id="IPR008979">
    <property type="entry name" value="Galactose-bd-like_sf"/>
</dbReference>
<dbReference type="PANTHER" id="PTHR43308:SF5">
    <property type="entry name" value="S-LAYER PROTEIN _ PEPTIDOGLYCAN ENDO-BETA-N-ACETYLGLUCOSAMINIDASE"/>
    <property type="match status" value="1"/>
</dbReference>
<evidence type="ECO:0000259" key="4">
    <source>
        <dbReference type="PROSITE" id="PS51272"/>
    </source>
</evidence>
<dbReference type="CDD" id="cd23432">
    <property type="entry name" value="beta-trefoil_Ricin_EndoBetaGal-like"/>
    <property type="match status" value="7"/>
</dbReference>
<evidence type="ECO:0000256" key="1">
    <source>
        <dbReference type="SAM" id="MobiDB-lite"/>
    </source>
</evidence>
<dbReference type="SUPFAM" id="SSF51126">
    <property type="entry name" value="Pectin lyase-like"/>
    <property type="match status" value="1"/>
</dbReference>
<keyword evidence="2" id="KW-0732">Signal</keyword>
<dbReference type="InterPro" id="IPR035992">
    <property type="entry name" value="Ricin_B-like_lectins"/>
</dbReference>
<dbReference type="Gene3D" id="2.60.120.260">
    <property type="entry name" value="Galactose-binding domain-like"/>
    <property type="match status" value="2"/>
</dbReference>